<evidence type="ECO:0000256" key="1">
    <source>
        <dbReference type="ARBA" id="ARBA00000085"/>
    </source>
</evidence>
<dbReference type="SUPFAM" id="SSF55874">
    <property type="entry name" value="ATPase domain of HSP90 chaperone/DNA topoisomerase II/histidine kinase"/>
    <property type="match status" value="1"/>
</dbReference>
<sequence>MISFQSGDSRRYLNKPKTKLNLKLKMTFLIVILIIGMFSIVGLFLQYFLSDTLETQLGERALSVAESVAQIPELKDAFGLDNPSAVIQPLVSPIREATGAEFIVVGNRNEIRYAHPNPDQIGNKMVGEDNDRALIHGESYVSKAVGSLGQSIRGKVPVISQEGEIIGVVSVGFLNEDVQSIVKNYSRELWYVLLAIVGVGMIGAVLIANYIKKLLFGLEPEEISHLLLQKETILQSTHEGIIAVNKEGTITMMNAAAKRLISSNRKETDQLIGRPILEVLPNSELHKVLERGESQYNKELLLGNHIVLVNRVPIYYDNMLIGAVSTFRNKTEIEKLSKELTRVKQYADALRAQTHEFSNKMYTILGLIQLGKSEEAVDFIRRESNIQQKWIRFLFEKVPDPLVNAILLGKLNQANEQRVRLTIDPESRLTHRLSDKKRDALVTVLGNLIENAIDAVKNNSESKRDVSIFFTDIGEEIVFEIEDAGKGVPSDFALDIFKQGFSTKEGSHRGIGLALTKQVLTEIGGNIFLEEGELGGACFVVTIPKENTDKGGLE</sequence>
<keyword evidence="11 14" id="KW-1133">Transmembrane helix</keyword>
<dbReference type="CDD" id="cd18773">
    <property type="entry name" value="PDC1_HK_sensor"/>
    <property type="match status" value="1"/>
</dbReference>
<dbReference type="GO" id="GO:0005524">
    <property type="term" value="F:ATP binding"/>
    <property type="evidence" value="ECO:0007669"/>
    <property type="project" value="UniProtKB-KW"/>
</dbReference>
<dbReference type="AlphaFoldDB" id="A0A9X2CW49"/>
<dbReference type="InterPro" id="IPR000014">
    <property type="entry name" value="PAS"/>
</dbReference>
<dbReference type="GO" id="GO:0005886">
    <property type="term" value="C:plasma membrane"/>
    <property type="evidence" value="ECO:0007669"/>
    <property type="project" value="UniProtKB-SubCell"/>
</dbReference>
<dbReference type="Gene3D" id="3.30.450.20">
    <property type="entry name" value="PAS domain"/>
    <property type="match status" value="2"/>
</dbReference>
<keyword evidence="17" id="KW-1185">Reference proteome</keyword>
<feature type="transmembrane region" description="Helical" evidence="14">
    <location>
        <begin position="27"/>
        <end position="49"/>
    </location>
</feature>
<evidence type="ECO:0000256" key="11">
    <source>
        <dbReference type="ARBA" id="ARBA00022989"/>
    </source>
</evidence>
<dbReference type="EC" id="2.7.13.3" evidence="3"/>
<dbReference type="SUPFAM" id="SSF55785">
    <property type="entry name" value="PYP-like sensor domain (PAS domain)"/>
    <property type="match status" value="1"/>
</dbReference>
<evidence type="ECO:0000256" key="4">
    <source>
        <dbReference type="ARBA" id="ARBA00022475"/>
    </source>
</evidence>
<dbReference type="SMART" id="SM00091">
    <property type="entry name" value="PAS"/>
    <property type="match status" value="1"/>
</dbReference>
<dbReference type="FunFam" id="1.10.287.130:FF:000011">
    <property type="entry name" value="Sensor histidine kinase DcuS"/>
    <property type="match status" value="1"/>
</dbReference>
<dbReference type="SMART" id="SM00387">
    <property type="entry name" value="HATPase_c"/>
    <property type="match status" value="1"/>
</dbReference>
<dbReference type="Pfam" id="PF02518">
    <property type="entry name" value="HATPase_c"/>
    <property type="match status" value="1"/>
</dbReference>
<comment type="subcellular location">
    <subcellularLocation>
        <location evidence="2">Cell membrane</location>
        <topology evidence="2">Multi-pass membrane protein</topology>
    </subcellularLocation>
</comment>
<dbReference type="GO" id="GO:0000155">
    <property type="term" value="F:phosphorelay sensor kinase activity"/>
    <property type="evidence" value="ECO:0007669"/>
    <property type="project" value="InterPro"/>
</dbReference>
<gene>
    <name evidence="16" type="ORF">MF646_17285</name>
</gene>
<dbReference type="PANTHER" id="PTHR43547:SF3">
    <property type="entry name" value="SENSOR PROTEIN CITS"/>
    <property type="match status" value="1"/>
</dbReference>
<accession>A0A9X2CW49</accession>
<dbReference type="PANTHER" id="PTHR43547">
    <property type="entry name" value="TWO-COMPONENT HISTIDINE KINASE"/>
    <property type="match status" value="1"/>
</dbReference>
<dbReference type="Pfam" id="PF00989">
    <property type="entry name" value="PAS"/>
    <property type="match status" value="1"/>
</dbReference>
<dbReference type="InterPro" id="IPR005467">
    <property type="entry name" value="His_kinase_dom"/>
</dbReference>
<evidence type="ECO:0000256" key="5">
    <source>
        <dbReference type="ARBA" id="ARBA00022553"/>
    </source>
</evidence>
<keyword evidence="10" id="KW-0067">ATP-binding</keyword>
<proteinExistence type="predicted"/>
<dbReference type="EMBL" id="JAKRYL010000020">
    <property type="protein sequence ID" value="MCL7748874.1"/>
    <property type="molecule type" value="Genomic_DNA"/>
</dbReference>
<dbReference type="SUPFAM" id="SSF55890">
    <property type="entry name" value="Sporulation response regulatory protein Spo0B"/>
    <property type="match status" value="1"/>
</dbReference>
<dbReference type="Gene3D" id="1.10.287.130">
    <property type="match status" value="1"/>
</dbReference>
<dbReference type="RefSeq" id="WP_250097759.1">
    <property type="nucleotide sequence ID" value="NZ_JAKRYL010000020.1"/>
</dbReference>
<evidence type="ECO:0000259" key="15">
    <source>
        <dbReference type="PROSITE" id="PS50109"/>
    </source>
</evidence>
<dbReference type="InterPro" id="IPR039506">
    <property type="entry name" value="SPOB_a"/>
</dbReference>
<evidence type="ECO:0000256" key="2">
    <source>
        <dbReference type="ARBA" id="ARBA00004651"/>
    </source>
</evidence>
<dbReference type="PRINTS" id="PR00344">
    <property type="entry name" value="BCTRLSENSOR"/>
</dbReference>
<dbReference type="Proteomes" id="UP001139150">
    <property type="component" value="Unassembled WGS sequence"/>
</dbReference>
<dbReference type="Pfam" id="PF17203">
    <property type="entry name" value="sCache_3_2"/>
    <property type="match status" value="1"/>
</dbReference>
<dbReference type="InterPro" id="IPR035965">
    <property type="entry name" value="PAS-like_dom_sf"/>
</dbReference>
<evidence type="ECO:0000256" key="14">
    <source>
        <dbReference type="SAM" id="Phobius"/>
    </source>
</evidence>
<evidence type="ECO:0000256" key="3">
    <source>
        <dbReference type="ARBA" id="ARBA00012438"/>
    </source>
</evidence>
<evidence type="ECO:0000256" key="9">
    <source>
        <dbReference type="ARBA" id="ARBA00022777"/>
    </source>
</evidence>
<dbReference type="Pfam" id="PF14689">
    <property type="entry name" value="SPOB_a"/>
    <property type="match status" value="1"/>
</dbReference>
<evidence type="ECO:0000256" key="7">
    <source>
        <dbReference type="ARBA" id="ARBA00022692"/>
    </source>
</evidence>
<dbReference type="FunFam" id="3.30.450.20:FF:000018">
    <property type="entry name" value="Sensor histidine kinase DcuS"/>
    <property type="match status" value="1"/>
</dbReference>
<keyword evidence="5" id="KW-0597">Phosphoprotein</keyword>
<keyword evidence="12" id="KW-0902">Two-component regulatory system</keyword>
<dbReference type="GO" id="GO:0006355">
    <property type="term" value="P:regulation of DNA-templated transcription"/>
    <property type="evidence" value="ECO:0007669"/>
    <property type="project" value="InterPro"/>
</dbReference>
<dbReference type="CDD" id="cd00130">
    <property type="entry name" value="PAS"/>
    <property type="match status" value="1"/>
</dbReference>
<keyword evidence="6" id="KW-0808">Transferase</keyword>
<dbReference type="SUPFAM" id="SSF103190">
    <property type="entry name" value="Sensory domain-like"/>
    <property type="match status" value="1"/>
</dbReference>
<organism evidence="16 17">
    <name type="scientific">Halalkalibacter alkaliphilus</name>
    <dbReference type="NCBI Taxonomy" id="2917993"/>
    <lineage>
        <taxon>Bacteria</taxon>
        <taxon>Bacillati</taxon>
        <taxon>Bacillota</taxon>
        <taxon>Bacilli</taxon>
        <taxon>Bacillales</taxon>
        <taxon>Bacillaceae</taxon>
        <taxon>Halalkalibacter</taxon>
    </lineage>
</organism>
<evidence type="ECO:0000256" key="13">
    <source>
        <dbReference type="ARBA" id="ARBA00023136"/>
    </source>
</evidence>
<dbReference type="InterPro" id="IPR013767">
    <property type="entry name" value="PAS_fold"/>
</dbReference>
<dbReference type="CDD" id="cd16915">
    <property type="entry name" value="HATPase_DpiB-CitA-like"/>
    <property type="match status" value="1"/>
</dbReference>
<dbReference type="InterPro" id="IPR003594">
    <property type="entry name" value="HATPase_dom"/>
</dbReference>
<evidence type="ECO:0000256" key="8">
    <source>
        <dbReference type="ARBA" id="ARBA00022741"/>
    </source>
</evidence>
<reference evidence="16" key="1">
    <citation type="submission" date="2022-02" db="EMBL/GenBank/DDBJ databases">
        <title>Halalkalibacter sp. nov. isolated from Lonar Lake, India.</title>
        <authorList>
            <person name="Joshi A."/>
            <person name="Thite S."/>
            <person name="Lodha T."/>
        </authorList>
    </citation>
    <scope>NUCLEOTIDE SEQUENCE</scope>
    <source>
        <strain evidence="16">MEB205</strain>
    </source>
</reference>
<dbReference type="InterPro" id="IPR036890">
    <property type="entry name" value="HATPase_C_sf"/>
</dbReference>
<dbReference type="PROSITE" id="PS50109">
    <property type="entry name" value="HIS_KIN"/>
    <property type="match status" value="1"/>
</dbReference>
<dbReference type="InterPro" id="IPR004358">
    <property type="entry name" value="Sig_transdc_His_kin-like_C"/>
</dbReference>
<evidence type="ECO:0000256" key="10">
    <source>
        <dbReference type="ARBA" id="ARBA00022840"/>
    </source>
</evidence>
<dbReference type="InterPro" id="IPR033463">
    <property type="entry name" value="sCache_3"/>
</dbReference>
<dbReference type="InterPro" id="IPR016120">
    <property type="entry name" value="Sig_transdc_His_kin_SpoOB"/>
</dbReference>
<name>A0A9X2CW49_9BACI</name>
<dbReference type="InterPro" id="IPR029151">
    <property type="entry name" value="Sensor-like_sf"/>
</dbReference>
<protein>
    <recommendedName>
        <fullName evidence="3">histidine kinase</fullName>
        <ecNumber evidence="3">2.7.13.3</ecNumber>
    </recommendedName>
</protein>
<evidence type="ECO:0000256" key="6">
    <source>
        <dbReference type="ARBA" id="ARBA00022679"/>
    </source>
</evidence>
<comment type="caution">
    <text evidence="16">The sequence shown here is derived from an EMBL/GenBank/DDBJ whole genome shotgun (WGS) entry which is preliminary data.</text>
</comment>
<comment type="catalytic activity">
    <reaction evidence="1">
        <text>ATP + protein L-histidine = ADP + protein N-phospho-L-histidine.</text>
        <dbReference type="EC" id="2.7.13.3"/>
    </reaction>
</comment>
<keyword evidence="13 14" id="KW-0472">Membrane</keyword>
<evidence type="ECO:0000313" key="16">
    <source>
        <dbReference type="EMBL" id="MCL7748874.1"/>
    </source>
</evidence>
<keyword evidence="8" id="KW-0547">Nucleotide-binding</keyword>
<keyword evidence="7 14" id="KW-0812">Transmembrane</keyword>
<keyword evidence="4" id="KW-1003">Cell membrane</keyword>
<keyword evidence="9 16" id="KW-0418">Kinase</keyword>
<evidence type="ECO:0000256" key="12">
    <source>
        <dbReference type="ARBA" id="ARBA00023012"/>
    </source>
</evidence>
<feature type="domain" description="Histidine kinase" evidence="15">
    <location>
        <begin position="352"/>
        <end position="547"/>
    </location>
</feature>
<feature type="transmembrane region" description="Helical" evidence="14">
    <location>
        <begin position="189"/>
        <end position="211"/>
    </location>
</feature>
<evidence type="ECO:0000313" key="17">
    <source>
        <dbReference type="Proteomes" id="UP001139150"/>
    </source>
</evidence>
<dbReference type="Gene3D" id="3.30.565.10">
    <property type="entry name" value="Histidine kinase-like ATPase, C-terminal domain"/>
    <property type="match status" value="1"/>
</dbReference>